<comment type="function">
    <text evidence="6">Catalyzes the reversible oxidation of malate to oxaloacetate.</text>
</comment>
<accession>A0A537LHH9</accession>
<dbReference type="InterPro" id="IPR015955">
    <property type="entry name" value="Lactate_DH/Glyco_Ohase_4_C"/>
</dbReference>
<dbReference type="EMBL" id="VBAM01000479">
    <property type="protein sequence ID" value="TMJ07471.1"/>
    <property type="molecule type" value="Genomic_DNA"/>
</dbReference>
<keyword evidence="2 6" id="KW-0816">Tricarboxylic acid cycle</keyword>
<reference evidence="12 13" key="1">
    <citation type="journal article" date="2019" name="Nat. Microbiol.">
        <title>Mediterranean grassland soil C-N compound turnover is dependent on rainfall and depth, and is mediated by genomically divergent microorganisms.</title>
        <authorList>
            <person name="Diamond S."/>
            <person name="Andeer P.F."/>
            <person name="Li Z."/>
            <person name="Crits-Christoph A."/>
            <person name="Burstein D."/>
            <person name="Anantharaman K."/>
            <person name="Lane K.R."/>
            <person name="Thomas B.C."/>
            <person name="Pan C."/>
            <person name="Northen T.R."/>
            <person name="Banfield J.F."/>
        </authorList>
    </citation>
    <scope>NUCLEOTIDE SEQUENCE [LARGE SCALE GENOMIC DNA]</scope>
    <source>
        <strain evidence="12">NP_5</strain>
    </source>
</reference>
<evidence type="ECO:0000313" key="13">
    <source>
        <dbReference type="Proteomes" id="UP000320393"/>
    </source>
</evidence>
<dbReference type="GO" id="GO:0006099">
    <property type="term" value="P:tricarboxylic acid cycle"/>
    <property type="evidence" value="ECO:0007669"/>
    <property type="project" value="UniProtKB-UniRule"/>
</dbReference>
<dbReference type="InterPro" id="IPR001236">
    <property type="entry name" value="Lactate/malate_DH_N"/>
</dbReference>
<comment type="similarity">
    <text evidence="6">Belongs to the LDH/MDH superfamily. MDH type 3 family.</text>
</comment>
<evidence type="ECO:0000256" key="6">
    <source>
        <dbReference type="HAMAP-Rule" id="MF_00487"/>
    </source>
</evidence>
<dbReference type="SUPFAM" id="SSF56327">
    <property type="entry name" value="LDH C-terminal domain-like"/>
    <property type="match status" value="1"/>
</dbReference>
<dbReference type="Gene3D" id="3.90.110.10">
    <property type="entry name" value="Lactate dehydrogenase/glycoside hydrolase, family 4, C-terminal"/>
    <property type="match status" value="1"/>
</dbReference>
<feature type="binding site" evidence="6 8">
    <location>
        <position position="123"/>
    </location>
    <ligand>
        <name>substrate</name>
    </ligand>
</feature>
<dbReference type="InterPro" id="IPR022383">
    <property type="entry name" value="Lactate/malate_DH_C"/>
</dbReference>
<evidence type="ECO:0000256" key="2">
    <source>
        <dbReference type="ARBA" id="ARBA00022532"/>
    </source>
</evidence>
<dbReference type="Pfam" id="PF00056">
    <property type="entry name" value="Ldh_1_N"/>
    <property type="match status" value="1"/>
</dbReference>
<comment type="catalytic activity">
    <reaction evidence="5">
        <text>(S)-lactate + NAD(+) = pyruvate + NADH + H(+)</text>
        <dbReference type="Rhea" id="RHEA:23444"/>
        <dbReference type="ChEBI" id="CHEBI:15361"/>
        <dbReference type="ChEBI" id="CHEBI:15378"/>
        <dbReference type="ChEBI" id="CHEBI:16651"/>
        <dbReference type="ChEBI" id="CHEBI:57540"/>
        <dbReference type="ChEBI" id="CHEBI:57945"/>
        <dbReference type="EC" id="1.1.1.27"/>
    </reaction>
</comment>
<feature type="active site" description="Proton acceptor" evidence="6 7">
    <location>
        <position position="178"/>
    </location>
</feature>
<feature type="domain" description="Lactate/malate dehydrogenase C-terminal" evidence="11">
    <location>
        <begin position="150"/>
        <end position="306"/>
    </location>
</feature>
<evidence type="ECO:0000256" key="8">
    <source>
        <dbReference type="PIRSR" id="PIRSR000102-2"/>
    </source>
</evidence>
<dbReference type="GO" id="GO:0006089">
    <property type="term" value="P:lactate metabolic process"/>
    <property type="evidence" value="ECO:0007669"/>
    <property type="project" value="TreeGrafter"/>
</dbReference>
<evidence type="ECO:0000256" key="9">
    <source>
        <dbReference type="PIRSR" id="PIRSR000102-3"/>
    </source>
</evidence>
<proteinExistence type="inferred from homology"/>
<feature type="binding site" evidence="6 9">
    <location>
        <position position="36"/>
    </location>
    <ligand>
        <name>NAD(+)</name>
        <dbReference type="ChEBI" id="CHEBI:57540"/>
    </ligand>
</feature>
<dbReference type="SUPFAM" id="SSF51735">
    <property type="entry name" value="NAD(P)-binding Rossmann-fold domains"/>
    <property type="match status" value="1"/>
</dbReference>
<dbReference type="PANTHER" id="PTHR43128">
    <property type="entry name" value="L-2-HYDROXYCARBOXYLATE DEHYDROGENASE (NAD(P)(+))"/>
    <property type="match status" value="1"/>
</dbReference>
<feature type="binding site" evidence="6 8">
    <location>
        <position position="85"/>
    </location>
    <ligand>
        <name>substrate</name>
    </ligand>
</feature>
<feature type="binding site" evidence="6 9">
    <location>
        <begin position="121"/>
        <end position="123"/>
    </location>
    <ligand>
        <name>NAD(+)</name>
        <dbReference type="ChEBI" id="CHEBI:57540"/>
    </ligand>
</feature>
<dbReference type="InterPro" id="IPR001557">
    <property type="entry name" value="L-lactate/malate_DH"/>
</dbReference>
<feature type="binding site" evidence="6 8">
    <location>
        <position position="154"/>
    </location>
    <ligand>
        <name>substrate</name>
    </ligand>
</feature>
<dbReference type="HAMAP" id="MF_00487">
    <property type="entry name" value="Malate_dehydrog_3"/>
    <property type="match status" value="1"/>
</dbReference>
<dbReference type="Proteomes" id="UP000320393">
    <property type="component" value="Unassembled WGS sequence"/>
</dbReference>
<feature type="binding site" evidence="6 9">
    <location>
        <begin position="12"/>
        <end position="17"/>
    </location>
    <ligand>
        <name>NAD(+)</name>
        <dbReference type="ChEBI" id="CHEBI:57540"/>
    </ligand>
</feature>
<dbReference type="NCBIfam" id="NF004863">
    <property type="entry name" value="PRK06223.1"/>
    <property type="match status" value="1"/>
</dbReference>
<dbReference type="FunFam" id="3.40.50.720:FF:000018">
    <property type="entry name" value="Malate dehydrogenase"/>
    <property type="match status" value="1"/>
</dbReference>
<dbReference type="PIRSF" id="PIRSF000102">
    <property type="entry name" value="Lac_mal_DH"/>
    <property type="match status" value="1"/>
</dbReference>
<comment type="catalytic activity">
    <reaction evidence="6">
        <text>(S)-malate + NAD(+) = oxaloacetate + NADH + H(+)</text>
        <dbReference type="Rhea" id="RHEA:21432"/>
        <dbReference type="ChEBI" id="CHEBI:15378"/>
        <dbReference type="ChEBI" id="CHEBI:15589"/>
        <dbReference type="ChEBI" id="CHEBI:16452"/>
        <dbReference type="ChEBI" id="CHEBI:57540"/>
        <dbReference type="ChEBI" id="CHEBI:57945"/>
        <dbReference type="EC" id="1.1.1.37"/>
    </reaction>
</comment>
<dbReference type="FunFam" id="3.90.110.10:FF:000004">
    <property type="entry name" value="Malate dehydrogenase"/>
    <property type="match status" value="1"/>
</dbReference>
<evidence type="ECO:0000256" key="3">
    <source>
        <dbReference type="ARBA" id="ARBA00023002"/>
    </source>
</evidence>
<keyword evidence="3 6" id="KW-0560">Oxidoreductase</keyword>
<dbReference type="InterPro" id="IPR011275">
    <property type="entry name" value="Malate_DH_type3"/>
</dbReference>
<evidence type="ECO:0000256" key="4">
    <source>
        <dbReference type="ARBA" id="ARBA00023027"/>
    </source>
</evidence>
<dbReference type="Gene3D" id="3.40.50.720">
    <property type="entry name" value="NAD(P)-binding Rossmann-like Domain"/>
    <property type="match status" value="1"/>
</dbReference>
<name>A0A537LHH9_9BACT</name>
<dbReference type="AlphaFoldDB" id="A0A537LHH9"/>
<evidence type="ECO:0000259" key="10">
    <source>
        <dbReference type="Pfam" id="PF00056"/>
    </source>
</evidence>
<sequence length="312" mass="32640">MAKTRAKVTIVGAGNVGHSAAQWMLSHRLADIVLVDVIEGMPQGKALDLTQAEPIEGVDLRITGTNGYDETAGSDVVVVVAGIARKPGMSREELLATNAGIVRGVIEQVTRRSPNGHLIVVTNPLDAMVYLAYKVSGFPPERVMGQSGALDSTRFRTFIAHALGVSVQDVSAIVIGAHSDTHMVPVASLATVGGIPLSRLLPADRIAALAERTRRGGAEIVGLLKTGSAFFAPGAAIAQMVEAILLDRKRVLPLSAYLTGQYGVRDLYVGVPAVLGAGGVERILDAPMDPSERAAFDAAVASIRETVALLKL</sequence>
<keyword evidence="4 6" id="KW-0520">NAD</keyword>
<comment type="caution">
    <text evidence="12">The sequence shown here is derived from an EMBL/GenBank/DDBJ whole genome shotgun (WGS) entry which is preliminary data.</text>
</comment>
<dbReference type="GO" id="GO:0030060">
    <property type="term" value="F:L-malate dehydrogenase (NAD+) activity"/>
    <property type="evidence" value="ECO:0007669"/>
    <property type="project" value="UniProtKB-UniRule"/>
</dbReference>
<dbReference type="PANTHER" id="PTHR43128:SF16">
    <property type="entry name" value="L-LACTATE DEHYDROGENASE"/>
    <property type="match status" value="1"/>
</dbReference>
<dbReference type="EC" id="1.1.1.37" evidence="6"/>
<comment type="similarity">
    <text evidence="1">Belongs to the LDH/MDH superfamily. LDH family.</text>
</comment>
<evidence type="ECO:0000313" key="12">
    <source>
        <dbReference type="EMBL" id="TMJ07471.1"/>
    </source>
</evidence>
<dbReference type="PRINTS" id="PR00086">
    <property type="entry name" value="LLDHDRGNASE"/>
</dbReference>
<dbReference type="CDD" id="cd01339">
    <property type="entry name" value="LDH-like_MDH"/>
    <property type="match status" value="1"/>
</dbReference>
<dbReference type="Pfam" id="PF02866">
    <property type="entry name" value="Ldh_1_C"/>
    <property type="match status" value="1"/>
</dbReference>
<dbReference type="InterPro" id="IPR036291">
    <property type="entry name" value="NAD(P)-bd_dom_sf"/>
</dbReference>
<protein>
    <recommendedName>
        <fullName evidence="6">Malate dehydrogenase</fullName>
        <ecNumber evidence="6">1.1.1.37</ecNumber>
    </recommendedName>
</protein>
<organism evidence="12 13">
    <name type="scientific">Candidatus Segetimicrobium genomatis</name>
    <dbReference type="NCBI Taxonomy" id="2569760"/>
    <lineage>
        <taxon>Bacteria</taxon>
        <taxon>Bacillati</taxon>
        <taxon>Candidatus Sysuimicrobiota</taxon>
        <taxon>Candidatus Sysuimicrobiia</taxon>
        <taxon>Candidatus Sysuimicrobiales</taxon>
        <taxon>Candidatus Segetimicrobiaceae</taxon>
        <taxon>Candidatus Segetimicrobium</taxon>
    </lineage>
</organism>
<gene>
    <name evidence="6 12" type="primary">mdh</name>
    <name evidence="12" type="ORF">E6H02_11420</name>
</gene>
<feature type="domain" description="Lactate/malate dehydrogenase N-terminal" evidence="10">
    <location>
        <begin position="7"/>
        <end position="145"/>
    </location>
</feature>
<evidence type="ECO:0000256" key="5">
    <source>
        <dbReference type="ARBA" id="ARBA00049258"/>
    </source>
</evidence>
<feature type="binding site" evidence="6 9">
    <location>
        <position position="98"/>
    </location>
    <ligand>
        <name>NAD(+)</name>
        <dbReference type="ChEBI" id="CHEBI:57540"/>
    </ligand>
</feature>
<evidence type="ECO:0000259" key="11">
    <source>
        <dbReference type="Pfam" id="PF02866"/>
    </source>
</evidence>
<dbReference type="GO" id="GO:0004459">
    <property type="term" value="F:L-lactate dehydrogenase (NAD+) activity"/>
    <property type="evidence" value="ECO:0007669"/>
    <property type="project" value="UniProtKB-EC"/>
</dbReference>
<dbReference type="NCBIfam" id="TIGR01763">
    <property type="entry name" value="MalateDH_bact"/>
    <property type="match status" value="1"/>
</dbReference>
<feature type="binding site" evidence="6 8">
    <location>
        <position position="91"/>
    </location>
    <ligand>
        <name>substrate</name>
    </ligand>
</feature>
<evidence type="ECO:0000256" key="1">
    <source>
        <dbReference type="ARBA" id="ARBA00006054"/>
    </source>
</evidence>
<evidence type="ECO:0000256" key="7">
    <source>
        <dbReference type="PIRSR" id="PIRSR000102-1"/>
    </source>
</evidence>